<dbReference type="GO" id="GO:0000155">
    <property type="term" value="F:phosphorelay sensor kinase activity"/>
    <property type="evidence" value="ECO:0007669"/>
    <property type="project" value="InterPro"/>
</dbReference>
<dbReference type="InterPro" id="IPR004358">
    <property type="entry name" value="Sig_transdc_His_kin-like_C"/>
</dbReference>
<reference evidence="9 10" key="1">
    <citation type="submission" date="2018-08" db="EMBL/GenBank/DDBJ databases">
        <title>Murine metabolic-syndrome-specific gut microbial biobank.</title>
        <authorList>
            <person name="Liu C."/>
        </authorList>
    </citation>
    <scope>NUCLEOTIDE SEQUENCE [LARGE SCALE GENOMIC DNA]</scope>
    <source>
        <strain evidence="9 10">28</strain>
    </source>
</reference>
<evidence type="ECO:0000256" key="2">
    <source>
        <dbReference type="ARBA" id="ARBA00004370"/>
    </source>
</evidence>
<dbReference type="RefSeq" id="WP_160201104.1">
    <property type="nucleotide sequence ID" value="NZ_QXWK01000005.1"/>
</dbReference>
<dbReference type="InterPro" id="IPR005467">
    <property type="entry name" value="His_kinase_dom"/>
</dbReference>
<keyword evidence="6 9" id="KW-0418">Kinase</keyword>
<dbReference type="Pfam" id="PF00512">
    <property type="entry name" value="HisKA"/>
    <property type="match status" value="1"/>
</dbReference>
<dbReference type="InterPro" id="IPR050351">
    <property type="entry name" value="BphY/WalK/GraS-like"/>
</dbReference>
<comment type="catalytic activity">
    <reaction evidence="1">
        <text>ATP + protein L-histidine = ADP + protein N-phospho-L-histidine.</text>
        <dbReference type="EC" id="2.7.13.3"/>
    </reaction>
</comment>
<dbReference type="InterPro" id="IPR003661">
    <property type="entry name" value="HisK_dim/P_dom"/>
</dbReference>
<evidence type="ECO:0000256" key="3">
    <source>
        <dbReference type="ARBA" id="ARBA00012438"/>
    </source>
</evidence>
<proteinExistence type="predicted"/>
<feature type="domain" description="Histidine kinase" evidence="8">
    <location>
        <begin position="69"/>
        <end position="281"/>
    </location>
</feature>
<evidence type="ECO:0000256" key="4">
    <source>
        <dbReference type="ARBA" id="ARBA00022553"/>
    </source>
</evidence>
<dbReference type="GO" id="GO:0005886">
    <property type="term" value="C:plasma membrane"/>
    <property type="evidence" value="ECO:0007669"/>
    <property type="project" value="TreeGrafter"/>
</dbReference>
<dbReference type="GO" id="GO:0016036">
    <property type="term" value="P:cellular response to phosphate starvation"/>
    <property type="evidence" value="ECO:0007669"/>
    <property type="project" value="TreeGrafter"/>
</dbReference>
<evidence type="ECO:0000313" key="10">
    <source>
        <dbReference type="Proteomes" id="UP000446866"/>
    </source>
</evidence>
<keyword evidence="7" id="KW-0902">Two-component regulatory system</keyword>
<dbReference type="PROSITE" id="PS50109">
    <property type="entry name" value="HIS_KIN"/>
    <property type="match status" value="1"/>
</dbReference>
<dbReference type="Gene3D" id="1.10.287.130">
    <property type="match status" value="1"/>
</dbReference>
<evidence type="ECO:0000313" key="9">
    <source>
        <dbReference type="EMBL" id="NBH60811.1"/>
    </source>
</evidence>
<evidence type="ECO:0000256" key="1">
    <source>
        <dbReference type="ARBA" id="ARBA00000085"/>
    </source>
</evidence>
<dbReference type="Proteomes" id="UP000446866">
    <property type="component" value="Unassembled WGS sequence"/>
</dbReference>
<evidence type="ECO:0000256" key="5">
    <source>
        <dbReference type="ARBA" id="ARBA00022679"/>
    </source>
</evidence>
<dbReference type="SUPFAM" id="SSF47384">
    <property type="entry name" value="Homodimeric domain of signal transducing histidine kinase"/>
    <property type="match status" value="1"/>
</dbReference>
<dbReference type="EMBL" id="QXWK01000005">
    <property type="protein sequence ID" value="NBH60811.1"/>
    <property type="molecule type" value="Genomic_DNA"/>
</dbReference>
<organism evidence="9 10">
    <name type="scientific">Anaerotruncus colihominis</name>
    <dbReference type="NCBI Taxonomy" id="169435"/>
    <lineage>
        <taxon>Bacteria</taxon>
        <taxon>Bacillati</taxon>
        <taxon>Bacillota</taxon>
        <taxon>Clostridia</taxon>
        <taxon>Eubacteriales</taxon>
        <taxon>Oscillospiraceae</taxon>
        <taxon>Anaerotruncus</taxon>
    </lineage>
</organism>
<name>A0A845QI83_9FIRM</name>
<gene>
    <name evidence="9" type="ORF">D0435_03945</name>
</gene>
<dbReference type="InterPro" id="IPR003594">
    <property type="entry name" value="HATPase_dom"/>
</dbReference>
<dbReference type="CDD" id="cd00082">
    <property type="entry name" value="HisKA"/>
    <property type="match status" value="1"/>
</dbReference>
<dbReference type="SUPFAM" id="SSF55874">
    <property type="entry name" value="ATPase domain of HSP90 chaperone/DNA topoisomerase II/histidine kinase"/>
    <property type="match status" value="1"/>
</dbReference>
<comment type="caution">
    <text evidence="9">The sequence shown here is derived from an EMBL/GenBank/DDBJ whole genome shotgun (WGS) entry which is preliminary data.</text>
</comment>
<keyword evidence="4" id="KW-0597">Phosphoprotein</keyword>
<dbReference type="InterPro" id="IPR036097">
    <property type="entry name" value="HisK_dim/P_sf"/>
</dbReference>
<protein>
    <recommendedName>
        <fullName evidence="3">histidine kinase</fullName>
        <ecNumber evidence="3">2.7.13.3</ecNumber>
    </recommendedName>
</protein>
<dbReference type="EC" id="2.7.13.3" evidence="3"/>
<dbReference type="Gene3D" id="3.30.565.10">
    <property type="entry name" value="Histidine kinase-like ATPase, C-terminal domain"/>
    <property type="match status" value="1"/>
</dbReference>
<evidence type="ECO:0000256" key="6">
    <source>
        <dbReference type="ARBA" id="ARBA00022777"/>
    </source>
</evidence>
<dbReference type="Pfam" id="PF02518">
    <property type="entry name" value="HATPase_c"/>
    <property type="match status" value="1"/>
</dbReference>
<dbReference type="PRINTS" id="PR00344">
    <property type="entry name" value="BCTRLSENSOR"/>
</dbReference>
<sequence length="281" mass="32195">MRNTKKALEELSEALETINHGKRLELADCISDTLPSKISHQLVRLSDQIWESKQQVCRERDGLKELISEIAHQLRNPLANMESYLELLSSENLSAQEQAAYFQAVMAAEQRIRFLTESFIKMARLESRVIQIRKESCSLHETLLSCILQIRQQALEKHIDVQLSMEPRLSVPHDANWLGEAVVNLLDNSVKYMQDGGRILIKAEKNAMFTEISVQDDGIGIEEGEENLIFQRFYRGKRVTVEEGFGIGLYLAREIISQHDGFMKVKRQKQGLKVSIFLPAR</sequence>
<dbReference type="PANTHER" id="PTHR45453">
    <property type="entry name" value="PHOSPHATE REGULON SENSOR PROTEIN PHOR"/>
    <property type="match status" value="1"/>
</dbReference>
<evidence type="ECO:0000256" key="7">
    <source>
        <dbReference type="ARBA" id="ARBA00023012"/>
    </source>
</evidence>
<evidence type="ECO:0000259" key="8">
    <source>
        <dbReference type="PROSITE" id="PS50109"/>
    </source>
</evidence>
<dbReference type="InterPro" id="IPR036890">
    <property type="entry name" value="HATPase_C_sf"/>
</dbReference>
<comment type="subcellular location">
    <subcellularLocation>
        <location evidence="2">Membrane</location>
    </subcellularLocation>
</comment>
<accession>A0A845QI83</accession>
<keyword evidence="10" id="KW-1185">Reference proteome</keyword>
<dbReference type="PANTHER" id="PTHR45453:SF1">
    <property type="entry name" value="PHOSPHATE REGULON SENSOR PROTEIN PHOR"/>
    <property type="match status" value="1"/>
</dbReference>
<keyword evidence="5" id="KW-0808">Transferase</keyword>
<dbReference type="GO" id="GO:0004721">
    <property type="term" value="F:phosphoprotein phosphatase activity"/>
    <property type="evidence" value="ECO:0007669"/>
    <property type="project" value="TreeGrafter"/>
</dbReference>
<dbReference type="AlphaFoldDB" id="A0A845QI83"/>
<dbReference type="SMART" id="SM00388">
    <property type="entry name" value="HisKA"/>
    <property type="match status" value="1"/>
</dbReference>
<dbReference type="CDD" id="cd00075">
    <property type="entry name" value="HATPase"/>
    <property type="match status" value="1"/>
</dbReference>
<dbReference type="SMART" id="SM00387">
    <property type="entry name" value="HATPase_c"/>
    <property type="match status" value="1"/>
</dbReference>